<keyword evidence="1" id="KW-0645">Protease</keyword>
<accession>A0AAE3INU2</accession>
<evidence type="ECO:0000313" key="2">
    <source>
        <dbReference type="Proteomes" id="UP001209317"/>
    </source>
</evidence>
<dbReference type="Gene3D" id="2.60.40.1120">
    <property type="entry name" value="Carboxypeptidase-like, regulatory domain"/>
    <property type="match status" value="1"/>
</dbReference>
<dbReference type="Proteomes" id="UP001209317">
    <property type="component" value="Unassembled WGS sequence"/>
</dbReference>
<reference evidence="1" key="1">
    <citation type="submission" date="2022-10" db="EMBL/GenBank/DDBJ databases">
        <authorList>
            <person name="Kim H.S."/>
            <person name="Kim J.-S."/>
            <person name="Suh M.K."/>
            <person name="Eom M.K."/>
            <person name="Lee J.-S."/>
        </authorList>
    </citation>
    <scope>NUCLEOTIDE SEQUENCE</scope>
    <source>
        <strain evidence="1">LIP-5</strain>
    </source>
</reference>
<keyword evidence="1" id="KW-0378">Hydrolase</keyword>
<comment type="caution">
    <text evidence="1">The sequence shown here is derived from an EMBL/GenBank/DDBJ whole genome shotgun (WGS) entry which is preliminary data.</text>
</comment>
<dbReference type="RefSeq" id="WP_263038831.1">
    <property type="nucleotide sequence ID" value="NZ_JAOTPL010000024.1"/>
</dbReference>
<evidence type="ECO:0000313" key="1">
    <source>
        <dbReference type="EMBL" id="MCU7695343.1"/>
    </source>
</evidence>
<protein>
    <submittedName>
        <fullName evidence="1">Carboxypeptidase-like regulatory domain-containing protein</fullName>
    </submittedName>
</protein>
<keyword evidence="2" id="KW-1185">Reference proteome</keyword>
<proteinExistence type="predicted"/>
<organism evidence="1 2">
    <name type="scientific">Haoranjiania flava</name>
    <dbReference type="NCBI Taxonomy" id="1856322"/>
    <lineage>
        <taxon>Bacteria</taxon>
        <taxon>Pseudomonadati</taxon>
        <taxon>Bacteroidota</taxon>
        <taxon>Chitinophagia</taxon>
        <taxon>Chitinophagales</taxon>
        <taxon>Chitinophagaceae</taxon>
        <taxon>Haoranjiania</taxon>
    </lineage>
</organism>
<dbReference type="Pfam" id="PF13715">
    <property type="entry name" value="CarbopepD_reg_2"/>
    <property type="match status" value="1"/>
</dbReference>
<gene>
    <name evidence="1" type="ORF">OD355_12520</name>
</gene>
<name>A0AAE3INU2_9BACT</name>
<dbReference type="EMBL" id="JAOTPL010000024">
    <property type="protein sequence ID" value="MCU7695343.1"/>
    <property type="molecule type" value="Genomic_DNA"/>
</dbReference>
<dbReference type="InterPro" id="IPR008969">
    <property type="entry name" value="CarboxyPept-like_regulatory"/>
</dbReference>
<keyword evidence="1" id="KW-0121">Carboxypeptidase</keyword>
<sequence length="204" mass="22622">MVLICSYTYAQKKDIQSLNKEVVQLYGVLTTEQNQPLPQASVFVEGTKRGTLTNERGIYSIVVSKGDKVRFSFIGFKDAIVSIPHTVVSATYNIDFKLVEDTTVLPTTFIRSLPSPAQFTRDFLAARADLTSFDIAQYNVRREVLLSMAANIPRDGREASSAQVVSQIPGVANFGRGAQTTNFLRPSSWNSFVKEWKEGGTSRN</sequence>
<dbReference type="GO" id="GO:0004180">
    <property type="term" value="F:carboxypeptidase activity"/>
    <property type="evidence" value="ECO:0007669"/>
    <property type="project" value="UniProtKB-KW"/>
</dbReference>
<dbReference type="AlphaFoldDB" id="A0AAE3INU2"/>
<dbReference type="SUPFAM" id="SSF49464">
    <property type="entry name" value="Carboxypeptidase regulatory domain-like"/>
    <property type="match status" value="1"/>
</dbReference>